<dbReference type="KEGG" id="rher:EHE19_006860"/>
<gene>
    <name evidence="1" type="ORF">EHE19_006860</name>
</gene>
<sequence length="502" mass="57677">MHSLRVRGCLKLVTALVIIVVLTVLNCTLIYADDTNLGRTPDGVFPLQENDVIMEAEEITVDLEKNSVECIFVFHNTGKKKNVYMGFPGQLGLKYENINAVDLKIRNFKTYIKGKEVPVTHEKSIKKDTLERLNMQDYNEFFTFTVPFEADERITIRNTYNFMPTYDSIGNVYSGYVLETGAMWKGTIGSAKVIFKLGNIKPYQIEKLNIGGFRFEGNTLVWERKDFEPKYNLQVTYNTYRYSPDFYLSSDETTKREAYLKKNSYDIVEQLARKNDTDELISLYNKAVHEYNSILALYIASFLPDNKIVKEDTNIDNIVVRKMNDYYAIECNIIGEEPLHTQLTISHTENGNTIEDFSESLMHSYSYYYRYFVPGTEYTITCKLIDWLDREKQKTIKFKVPEQEEALSENNAQPSDISAIESNEIERLDIQPGGPPIYSSSNDIENVALNDDTDISSDTSNKSNTENQTGIYIRIFIGMLMGIFLLGITVALVIKIRKKEQA</sequence>
<dbReference type="OrthoDB" id="1738992at2"/>
<dbReference type="RefSeq" id="WP_137696636.1">
    <property type="nucleotide sequence ID" value="NZ_CP061336.1"/>
</dbReference>
<keyword evidence="2" id="KW-1185">Reference proteome</keyword>
<proteinExistence type="predicted"/>
<accession>A0A4U7JK88</accession>
<evidence type="ECO:0000313" key="2">
    <source>
        <dbReference type="Proteomes" id="UP000306409"/>
    </source>
</evidence>
<evidence type="ECO:0000313" key="1">
    <source>
        <dbReference type="EMBL" id="QNU68144.1"/>
    </source>
</evidence>
<protein>
    <submittedName>
        <fullName evidence="1">Uncharacterized protein</fullName>
    </submittedName>
</protein>
<name>A0A4U7JK88_9FIRM</name>
<dbReference type="EMBL" id="CP061336">
    <property type="protein sequence ID" value="QNU68144.1"/>
    <property type="molecule type" value="Genomic_DNA"/>
</dbReference>
<dbReference type="AlphaFoldDB" id="A0A4U7JK88"/>
<reference evidence="1 2" key="1">
    <citation type="submission" date="2020-09" db="EMBL/GenBank/DDBJ databases">
        <title>Characterization and genome sequencing of Ruminiclostridium sp. nov. MA18.</title>
        <authorList>
            <person name="Rettenmaier R."/>
            <person name="Kowollik M.-L."/>
            <person name="Liebl W."/>
            <person name="Zverlov V."/>
        </authorList>
    </citation>
    <scope>NUCLEOTIDE SEQUENCE [LARGE SCALE GENOMIC DNA]</scope>
    <source>
        <strain evidence="1 2">MA18</strain>
    </source>
</reference>
<dbReference type="Gene3D" id="2.60.40.3680">
    <property type="match status" value="1"/>
</dbReference>
<dbReference type="Proteomes" id="UP000306409">
    <property type="component" value="Chromosome"/>
</dbReference>
<organism evidence="1 2">
    <name type="scientific">Ruminiclostridium herbifermentans</name>
    <dbReference type="NCBI Taxonomy" id="2488810"/>
    <lineage>
        <taxon>Bacteria</taxon>
        <taxon>Bacillati</taxon>
        <taxon>Bacillota</taxon>
        <taxon>Clostridia</taxon>
        <taxon>Eubacteriales</taxon>
        <taxon>Oscillospiraceae</taxon>
        <taxon>Ruminiclostridium</taxon>
    </lineage>
</organism>